<accession>A0AAE9Y7B4</accession>
<dbReference type="SUPFAM" id="SSF53649">
    <property type="entry name" value="Alkaline phosphatase-like"/>
    <property type="match status" value="1"/>
</dbReference>
<protein>
    <submittedName>
        <fullName evidence="1">Alkaline phosphatase family protein</fullName>
    </submittedName>
</protein>
<dbReference type="Pfam" id="PF01663">
    <property type="entry name" value="Phosphodiest"/>
    <property type="match status" value="1"/>
</dbReference>
<dbReference type="AlphaFoldDB" id="A0AAE9Y7B4"/>
<dbReference type="KEGG" id="ima:PO878_14610"/>
<dbReference type="InterPro" id="IPR017850">
    <property type="entry name" value="Alkaline_phosphatase_core_sf"/>
</dbReference>
<dbReference type="RefSeq" id="WP_272735260.1">
    <property type="nucleotide sequence ID" value="NZ_CP116942.1"/>
</dbReference>
<gene>
    <name evidence="1" type="ORF">PO878_14610</name>
</gene>
<proteinExistence type="predicted"/>
<dbReference type="Proteomes" id="UP001216390">
    <property type="component" value="Chromosome"/>
</dbReference>
<organism evidence="1 2">
    <name type="scientific">Iamia majanohamensis</name>
    <dbReference type="NCBI Taxonomy" id="467976"/>
    <lineage>
        <taxon>Bacteria</taxon>
        <taxon>Bacillati</taxon>
        <taxon>Actinomycetota</taxon>
        <taxon>Acidimicrobiia</taxon>
        <taxon>Acidimicrobiales</taxon>
        <taxon>Iamiaceae</taxon>
        <taxon>Iamia</taxon>
    </lineage>
</organism>
<evidence type="ECO:0000313" key="1">
    <source>
        <dbReference type="EMBL" id="WCO65733.1"/>
    </source>
</evidence>
<reference evidence="1" key="1">
    <citation type="submission" date="2023-01" db="EMBL/GenBank/DDBJ databases">
        <title>The diversity of Class Acidimicrobiia in South China Sea sediment environments and the proposal of Iamia marina sp. nov., a novel species of the genus Iamia.</title>
        <authorList>
            <person name="He Y."/>
            <person name="Tian X."/>
        </authorList>
    </citation>
    <scope>NUCLEOTIDE SEQUENCE</scope>
    <source>
        <strain evidence="1">DSM 19957</strain>
    </source>
</reference>
<evidence type="ECO:0000313" key="2">
    <source>
        <dbReference type="Proteomes" id="UP001216390"/>
    </source>
</evidence>
<dbReference type="EMBL" id="CP116942">
    <property type="protein sequence ID" value="WCO65733.1"/>
    <property type="molecule type" value="Genomic_DNA"/>
</dbReference>
<keyword evidence="2" id="KW-1185">Reference proteome</keyword>
<dbReference type="InterPro" id="IPR002591">
    <property type="entry name" value="Phosphodiest/P_Trfase"/>
</dbReference>
<sequence length="507" mass="54340">MLAICQFDAASASVLRRLLDDGRLPTLSGLREQGPWRELDAPATAFAAGAQHTLYSGVELADHGLFYPFQWDPDAQRVRYMDAFPAPAPVWEQLAGEGARTLAVDPYESRAPEGPVPGALVCGWQLHDRVVLREWSCPEGTHDRLEHLFGAPEPVDEVFGPHTAGEMLGLRRRLLGAPGRVADAVELLLGDGPYDLSWTTFCAAHVAGHQFWDLSQIEADGLTADAERVLADTLDDVYVAVDAALGRVVAALPEGTDLMVVSPVGMEVNTSRADLLPEILRAILDPQPATPEGEAGGSPSSIWRLRAAVPSDLRARVAGALPERIALDLTSRLEMRGMDWSATRAFAHPAENQGYVRLNLRGRERDGIVDPADADALLDEIADGVRSFRHLDGSPAVASVERVADRFGSGDRAHLLPDLLVRWVDTPATALDGLRSERFGTVRRHGVGSGRSGNHTEGDAWALVVPGRSRLVEPEGPSRLEDVAATALALAGGDPSSTPGTPLLAPH</sequence>
<name>A0AAE9Y7B4_9ACTN</name>
<dbReference type="Gene3D" id="3.40.720.10">
    <property type="entry name" value="Alkaline Phosphatase, subunit A"/>
    <property type="match status" value="1"/>
</dbReference>